<gene>
    <name evidence="2" type="ORF">Cgig2_011127</name>
</gene>
<dbReference type="GO" id="GO:0016758">
    <property type="term" value="F:hexosyltransferase activity"/>
    <property type="evidence" value="ECO:0007669"/>
    <property type="project" value="InterPro"/>
</dbReference>
<dbReference type="GO" id="GO:0043541">
    <property type="term" value="C:UDP-N-acetylglucosamine transferase complex"/>
    <property type="evidence" value="ECO:0007669"/>
    <property type="project" value="TreeGrafter"/>
</dbReference>
<evidence type="ECO:0000313" key="2">
    <source>
        <dbReference type="EMBL" id="KAJ8421034.1"/>
    </source>
</evidence>
<sequence>MGFDLYSSKTAHKRPLLKGDLYWAHRARIVKQSKANREAYKKGLFEKPYLLCSNRLKLKKLLACMKSQDLNFKSNFTQLDQRRCYYYVPKLKKTHNQMGTNSDGVSSKKVVFVTMGTTRFDTLVRVVATLEIKQDLYIKGYTHLLIQIGHGSYIPSKSSGGDVSIAVDYFTFSSSIAESLRSASLVISHAGTLRNILQKYNVLIYLFWC</sequence>
<keyword evidence="3" id="KW-1185">Reference proteome</keyword>
<dbReference type="InterPro" id="IPR007235">
    <property type="entry name" value="Glyco_trans_28_C"/>
</dbReference>
<protein>
    <recommendedName>
        <fullName evidence="1">Glycosyl transferase family 28 C-terminal domain-containing protein</fullName>
    </recommendedName>
</protein>
<name>A0A9Q1GKB6_9CARY</name>
<organism evidence="2 3">
    <name type="scientific">Carnegiea gigantea</name>
    <dbReference type="NCBI Taxonomy" id="171969"/>
    <lineage>
        <taxon>Eukaryota</taxon>
        <taxon>Viridiplantae</taxon>
        <taxon>Streptophyta</taxon>
        <taxon>Embryophyta</taxon>
        <taxon>Tracheophyta</taxon>
        <taxon>Spermatophyta</taxon>
        <taxon>Magnoliopsida</taxon>
        <taxon>eudicotyledons</taxon>
        <taxon>Gunneridae</taxon>
        <taxon>Pentapetalae</taxon>
        <taxon>Caryophyllales</taxon>
        <taxon>Cactineae</taxon>
        <taxon>Cactaceae</taxon>
        <taxon>Cactoideae</taxon>
        <taxon>Echinocereeae</taxon>
        <taxon>Carnegiea</taxon>
    </lineage>
</organism>
<reference evidence="2" key="1">
    <citation type="submission" date="2022-04" db="EMBL/GenBank/DDBJ databases">
        <title>Carnegiea gigantea Genome sequencing and assembly v2.</title>
        <authorList>
            <person name="Copetti D."/>
            <person name="Sanderson M.J."/>
            <person name="Burquez A."/>
            <person name="Wojciechowski M.F."/>
        </authorList>
    </citation>
    <scope>NUCLEOTIDE SEQUENCE</scope>
    <source>
        <strain evidence="2">SGP5-SGP5p</strain>
        <tissue evidence="2">Aerial part</tissue>
    </source>
</reference>
<dbReference type="GO" id="GO:0006488">
    <property type="term" value="P:dolichol-linked oligosaccharide biosynthetic process"/>
    <property type="evidence" value="ECO:0007669"/>
    <property type="project" value="TreeGrafter"/>
</dbReference>
<dbReference type="EMBL" id="JAKOGI010002965">
    <property type="protein sequence ID" value="KAJ8421034.1"/>
    <property type="molecule type" value="Genomic_DNA"/>
</dbReference>
<dbReference type="Proteomes" id="UP001153076">
    <property type="component" value="Unassembled WGS sequence"/>
</dbReference>
<dbReference type="Pfam" id="PF04101">
    <property type="entry name" value="Glyco_tran_28_C"/>
    <property type="match status" value="1"/>
</dbReference>
<dbReference type="InterPro" id="IPR052474">
    <property type="entry name" value="UDP-GlcNAc_transferase"/>
</dbReference>
<proteinExistence type="predicted"/>
<dbReference type="AlphaFoldDB" id="A0A9Q1GKB6"/>
<dbReference type="OrthoDB" id="20273at2759"/>
<dbReference type="PANTHER" id="PTHR47043">
    <property type="entry name" value="UDP-N-ACETYLGLUCOSAMINE TRANSFERASE SUBUNIT ALG13"/>
    <property type="match status" value="1"/>
</dbReference>
<evidence type="ECO:0000313" key="3">
    <source>
        <dbReference type="Proteomes" id="UP001153076"/>
    </source>
</evidence>
<feature type="domain" description="Glycosyl transferase family 28 C-terminal" evidence="1">
    <location>
        <begin position="110"/>
        <end position="192"/>
    </location>
</feature>
<comment type="caution">
    <text evidence="2">The sequence shown here is derived from an EMBL/GenBank/DDBJ whole genome shotgun (WGS) entry which is preliminary data.</text>
</comment>
<dbReference type="PANTHER" id="PTHR47043:SF1">
    <property type="entry name" value="UDP-N-ACETYLGLUCOSAMINE TRANSFERASE SUBUNIT ALG13"/>
    <property type="match status" value="1"/>
</dbReference>
<evidence type="ECO:0000259" key="1">
    <source>
        <dbReference type="Pfam" id="PF04101"/>
    </source>
</evidence>
<dbReference type="Gene3D" id="3.40.50.2000">
    <property type="entry name" value="Glycogen Phosphorylase B"/>
    <property type="match status" value="1"/>
</dbReference>
<accession>A0A9Q1GKB6</accession>